<accession>A0A1I5E5U0</accession>
<proteinExistence type="predicted"/>
<keyword evidence="2" id="KW-1185">Reference proteome</keyword>
<dbReference type="EMBL" id="FOVR01000003">
    <property type="protein sequence ID" value="SFO06491.1"/>
    <property type="molecule type" value="Genomic_DNA"/>
</dbReference>
<evidence type="ECO:0000313" key="2">
    <source>
        <dbReference type="Proteomes" id="UP000199236"/>
    </source>
</evidence>
<reference evidence="1 2" key="1">
    <citation type="submission" date="2016-10" db="EMBL/GenBank/DDBJ databases">
        <authorList>
            <person name="de Groot N.N."/>
        </authorList>
    </citation>
    <scope>NUCLEOTIDE SEQUENCE [LARGE SCALE GENOMIC DNA]</scope>
    <source>
        <strain evidence="1 2">CGMCC 1.9157</strain>
    </source>
</reference>
<dbReference type="STRING" id="655353.SAMN04488056_10331"/>
<name>A0A1I5E5U0_9HYPH</name>
<sequence length="171" mass="19218">MTAIINPDGSQRLIALEDLQDISLMTSRFMKTLRHGSHRGRVALEKVTRVSNMQLRRYEDATDPAIVPLDIVMEMEVILGFPHFAAWLADVHGYDLVKRKAGQGETLLTMCRKSVKESAKFHETVLEAEADGVLTLEEWRDIKKAAADAKDIAAEAEVMANVNIKRMQEAR</sequence>
<gene>
    <name evidence="1" type="ORF">SAMN04488056_10331</name>
</gene>
<protein>
    <submittedName>
        <fullName evidence="1">Uncharacterized protein</fullName>
    </submittedName>
</protein>
<dbReference type="AlphaFoldDB" id="A0A1I5E5U0"/>
<organism evidence="1 2">
    <name type="scientific">Cohaesibacter marisflavi</name>
    <dbReference type="NCBI Taxonomy" id="655353"/>
    <lineage>
        <taxon>Bacteria</taxon>
        <taxon>Pseudomonadati</taxon>
        <taxon>Pseudomonadota</taxon>
        <taxon>Alphaproteobacteria</taxon>
        <taxon>Hyphomicrobiales</taxon>
        <taxon>Cohaesibacteraceae</taxon>
    </lineage>
</organism>
<evidence type="ECO:0000313" key="1">
    <source>
        <dbReference type="EMBL" id="SFO06491.1"/>
    </source>
</evidence>
<dbReference type="RefSeq" id="WP_090070513.1">
    <property type="nucleotide sequence ID" value="NZ_FOVR01000003.1"/>
</dbReference>
<dbReference type="Proteomes" id="UP000199236">
    <property type="component" value="Unassembled WGS sequence"/>
</dbReference>